<dbReference type="OrthoDB" id="4053921at2759"/>
<keyword evidence="4" id="KW-1185">Reference proteome</keyword>
<name>A0A1G4JZ98_9SACH</name>
<feature type="compositionally biased region" description="Basic and acidic residues" evidence="1">
    <location>
        <begin position="175"/>
        <end position="185"/>
    </location>
</feature>
<keyword evidence="2" id="KW-0812">Transmembrane</keyword>
<feature type="region of interest" description="Disordered" evidence="1">
    <location>
        <begin position="160"/>
        <end position="254"/>
    </location>
</feature>
<keyword evidence="2" id="KW-1133">Transmembrane helix</keyword>
<evidence type="ECO:0000313" key="3">
    <source>
        <dbReference type="EMBL" id="SCU96523.1"/>
    </source>
</evidence>
<evidence type="ECO:0000256" key="1">
    <source>
        <dbReference type="SAM" id="MobiDB-lite"/>
    </source>
</evidence>
<sequence length="341" mass="39043">MDSSSINQSNLPSYEYRLASESRVARINEIYNKNHKRITNKHRDSIISDNSTSVLSNTQNDLHSEDNCQPVVNLQYKPQAAVEKPELPFEQTATRTVKAESEFNPFRPRFTEARPRSKDEMEQELHFTPKLRTRRSIIFSRTPGHDTPIRDEPFQFLNPKKRRLSNLRTESSSLKTREGLKELKARLGKPLPLGYLASSRQRNDETAAPSSQRKALESRWKRILSSAESEKPKGWNTSWHRARSPSNQDSTQLHLSDSETSLLKLLSDDDNRAEDEGDASKPVREGQLKTIKESLQTNNEKLEQILAILNDKKQFSSKGEATAWVICIIILIGLNLYLSNM</sequence>
<dbReference type="AlphaFoldDB" id="A0A1G4JZ98"/>
<evidence type="ECO:0000256" key="2">
    <source>
        <dbReference type="SAM" id="Phobius"/>
    </source>
</evidence>
<gene>
    <name evidence="3" type="ORF">LAME_0F16534G</name>
</gene>
<keyword evidence="2" id="KW-0472">Membrane</keyword>
<dbReference type="Proteomes" id="UP000191144">
    <property type="component" value="Chromosome F"/>
</dbReference>
<dbReference type="EMBL" id="LT598477">
    <property type="protein sequence ID" value="SCU96523.1"/>
    <property type="molecule type" value="Genomic_DNA"/>
</dbReference>
<reference evidence="4" key="1">
    <citation type="submission" date="2016-03" db="EMBL/GenBank/DDBJ databases">
        <authorList>
            <person name="Devillers Hugo."/>
        </authorList>
    </citation>
    <scope>NUCLEOTIDE SEQUENCE [LARGE SCALE GENOMIC DNA]</scope>
</reference>
<accession>A0A1G4JZ98</accession>
<feature type="region of interest" description="Disordered" evidence="1">
    <location>
        <begin position="267"/>
        <end position="286"/>
    </location>
</feature>
<proteinExistence type="predicted"/>
<protein>
    <submittedName>
        <fullName evidence="3">LAME_0F16534g1_1</fullName>
    </submittedName>
</protein>
<evidence type="ECO:0000313" key="4">
    <source>
        <dbReference type="Proteomes" id="UP000191144"/>
    </source>
</evidence>
<feature type="transmembrane region" description="Helical" evidence="2">
    <location>
        <begin position="321"/>
        <end position="338"/>
    </location>
</feature>
<organism evidence="3 4">
    <name type="scientific">Lachancea meyersii CBS 8951</name>
    <dbReference type="NCBI Taxonomy" id="1266667"/>
    <lineage>
        <taxon>Eukaryota</taxon>
        <taxon>Fungi</taxon>
        <taxon>Dikarya</taxon>
        <taxon>Ascomycota</taxon>
        <taxon>Saccharomycotina</taxon>
        <taxon>Saccharomycetes</taxon>
        <taxon>Saccharomycetales</taxon>
        <taxon>Saccharomycetaceae</taxon>
        <taxon>Lachancea</taxon>
    </lineage>
</organism>
<feature type="compositionally biased region" description="Polar residues" evidence="1">
    <location>
        <begin position="235"/>
        <end position="254"/>
    </location>
</feature>